<proteinExistence type="predicted"/>
<name>A0ABR6EHY8_9ACTN</name>
<dbReference type="Gene3D" id="3.50.90.10">
    <property type="entry name" value="YerB-like"/>
    <property type="match status" value="1"/>
</dbReference>
<feature type="domain" description="DUF3048" evidence="2">
    <location>
        <begin position="53"/>
        <end position="187"/>
    </location>
</feature>
<dbReference type="SUPFAM" id="SSF159774">
    <property type="entry name" value="YerB-like"/>
    <property type="match status" value="1"/>
</dbReference>
<evidence type="ECO:0000259" key="2">
    <source>
        <dbReference type="Pfam" id="PF11258"/>
    </source>
</evidence>
<organism evidence="4 5">
    <name type="scientific">Streptomyces durbertensis</name>
    <dbReference type="NCBI Taxonomy" id="2448886"/>
    <lineage>
        <taxon>Bacteria</taxon>
        <taxon>Bacillati</taxon>
        <taxon>Actinomycetota</taxon>
        <taxon>Actinomycetes</taxon>
        <taxon>Kitasatosporales</taxon>
        <taxon>Streptomycetaceae</taxon>
        <taxon>Streptomyces</taxon>
    </lineage>
</organism>
<dbReference type="Proteomes" id="UP000766698">
    <property type="component" value="Unassembled WGS sequence"/>
</dbReference>
<evidence type="ECO:0000313" key="4">
    <source>
        <dbReference type="EMBL" id="MBB1244938.1"/>
    </source>
</evidence>
<sequence length="334" mass="35236">MDTRGRRAWPARGAVVVALLLVLVSCGCQPGGDEEGGRGAESPSPSPTASPFTGEAGVEAGPVLAVKIDNVRPARPHTGVEDADLVYAERVESGLSRLVAVYSGRLPERVGPVRSARESDLELLEQFGRPALGYSGVQSRLRPLLEAASLYPVPPSAAPEAYARGGDRPAPHNLYLRPEAALAAAPRASTAADIGFVFDERRPAGGEARERHTVRYPAAAFGFEWSSGEGRWLVSLDGEPAVGTAGVRLSAATVVVQYVTVRGSDFRDRGGNVTPYTETVGSGDALVLRDGHAYRARWERPTASTGTRFSSPDGSPLPFAVGPVWVVLTSADRD</sequence>
<dbReference type="Pfam" id="PF17479">
    <property type="entry name" value="DUF3048_C"/>
    <property type="match status" value="1"/>
</dbReference>
<protein>
    <submittedName>
        <fullName evidence="4">DUF3048 domain-containing protein</fullName>
    </submittedName>
</protein>
<feature type="domain" description="DUF3048" evidence="3">
    <location>
        <begin position="213"/>
        <end position="326"/>
    </location>
</feature>
<accession>A0ABR6EHY8</accession>
<evidence type="ECO:0000259" key="3">
    <source>
        <dbReference type="Pfam" id="PF17479"/>
    </source>
</evidence>
<dbReference type="Pfam" id="PF11258">
    <property type="entry name" value="DUF3048"/>
    <property type="match status" value="1"/>
</dbReference>
<gene>
    <name evidence="4" type="ORF">GL263_15385</name>
</gene>
<evidence type="ECO:0000256" key="1">
    <source>
        <dbReference type="SAM" id="MobiDB-lite"/>
    </source>
</evidence>
<keyword evidence="5" id="KW-1185">Reference proteome</keyword>
<dbReference type="InterPro" id="IPR023158">
    <property type="entry name" value="YerB-like_sf"/>
</dbReference>
<dbReference type="EMBL" id="WMLF01000213">
    <property type="protein sequence ID" value="MBB1244938.1"/>
    <property type="molecule type" value="Genomic_DNA"/>
</dbReference>
<dbReference type="InterPro" id="IPR035328">
    <property type="entry name" value="DUF3048_C"/>
</dbReference>
<comment type="caution">
    <text evidence="4">The sequence shown here is derived from an EMBL/GenBank/DDBJ whole genome shotgun (WGS) entry which is preliminary data.</text>
</comment>
<dbReference type="InterPro" id="IPR021416">
    <property type="entry name" value="DUF3048_N"/>
</dbReference>
<reference evidence="5" key="1">
    <citation type="journal article" date="2020" name="Syst. Appl. Microbiol.">
        <title>Streptomyces alkaliterrae sp. nov., isolated from an alkaline soil, and emended descriptions of Streptomyces alkaliphilus, Streptomyces calidiresistens and Streptomyces durbertensis.</title>
        <authorList>
            <person name="Swiecimska M."/>
            <person name="Golinska P."/>
            <person name="Nouioui I."/>
            <person name="Wypij M."/>
            <person name="Rai M."/>
            <person name="Sangal V."/>
            <person name="Goodfellow M."/>
        </authorList>
    </citation>
    <scope>NUCLEOTIDE SEQUENCE [LARGE SCALE GENOMIC DNA]</scope>
    <source>
        <strain evidence="5">DSM 104538</strain>
    </source>
</reference>
<dbReference type="PROSITE" id="PS51257">
    <property type="entry name" value="PROKAR_LIPOPROTEIN"/>
    <property type="match status" value="1"/>
</dbReference>
<evidence type="ECO:0000313" key="5">
    <source>
        <dbReference type="Proteomes" id="UP000766698"/>
    </source>
</evidence>
<feature type="region of interest" description="Disordered" evidence="1">
    <location>
        <begin position="31"/>
        <end position="56"/>
    </location>
</feature>